<dbReference type="GO" id="GO:1990817">
    <property type="term" value="F:poly(A) RNA polymerase activity"/>
    <property type="evidence" value="ECO:0007669"/>
    <property type="project" value="UniProtKB-EC"/>
</dbReference>
<evidence type="ECO:0000256" key="4">
    <source>
        <dbReference type="ARBA" id="ARBA00047933"/>
    </source>
</evidence>
<dbReference type="RefSeq" id="XP_022081823.1">
    <property type="nucleotide sequence ID" value="XM_022226131.1"/>
</dbReference>
<dbReference type="GO" id="GO:0003723">
    <property type="term" value="F:RNA binding"/>
    <property type="evidence" value="ECO:0007669"/>
    <property type="project" value="TreeGrafter"/>
</dbReference>
<dbReference type="GeneID" id="110974471"/>
<dbReference type="Pfam" id="PF07984">
    <property type="entry name" value="NTP_transf_7"/>
    <property type="match status" value="1"/>
</dbReference>
<dbReference type="Proteomes" id="UP000694845">
    <property type="component" value="Unplaced"/>
</dbReference>
<keyword evidence="5" id="KW-1185">Reference proteome</keyword>
<dbReference type="EC" id="2.7.7.19" evidence="2"/>
<evidence type="ECO:0000256" key="2">
    <source>
        <dbReference type="ARBA" id="ARBA00012388"/>
    </source>
</evidence>
<accession>A0A8B7XLY5</accession>
<evidence type="ECO:0000256" key="3">
    <source>
        <dbReference type="ARBA" id="ARBA00022679"/>
    </source>
</evidence>
<evidence type="ECO:0000313" key="6">
    <source>
        <dbReference type="RefSeq" id="XP_022081823.1"/>
    </source>
</evidence>
<comment type="catalytic activity">
    <reaction evidence="4">
        <text>RNA(n) + ATP = RNA(n)-3'-adenine ribonucleotide + diphosphate</text>
        <dbReference type="Rhea" id="RHEA:11332"/>
        <dbReference type="Rhea" id="RHEA-COMP:14527"/>
        <dbReference type="Rhea" id="RHEA-COMP:17347"/>
        <dbReference type="ChEBI" id="CHEBI:30616"/>
        <dbReference type="ChEBI" id="CHEBI:33019"/>
        <dbReference type="ChEBI" id="CHEBI:140395"/>
        <dbReference type="ChEBI" id="CHEBI:173115"/>
        <dbReference type="EC" id="2.7.7.19"/>
    </reaction>
    <physiologicalReaction direction="left-to-right" evidence="4">
        <dbReference type="Rhea" id="RHEA:11333"/>
    </physiologicalReaction>
</comment>
<dbReference type="OMA" id="CCENPTM"/>
<dbReference type="PANTHER" id="PTHR12974">
    <property type="entry name" value="PRION-LIKE- Q/N-RICH -DOMAIN-BEARING PROTEIN PROTEIN 44"/>
    <property type="match status" value="1"/>
</dbReference>
<dbReference type="KEGG" id="aplc:110974471"/>
<sequence length="432" mass="50140">MASTDSSMRFQVLSFEQVSRLDHVLRETMSVHGRGNFPTLDINLLDLIDVVREKLEEEGVHVRGIRLNGGAASHILCASEHQSYNDVDLIFGVDLSRTENTRIIKEAVFTSLLNFLPEGVSKIKMSSCTMQDAYVQKMVKIYNENDRWSLISLSNNTGRNVELKFVDRMRRQFEFSVDSFQIILDSLLFFYKLSEIPMNCNFYPTVIGESVFGNFDEALYHLNNKLIATRNPEEIRGGGLLKYCNLLVRKYLPASHEEIKILERYMCSRFFIDFSELPQQRQKLESYLNDHFVGDDVCKYEYLMILHGVVDSSTVCLMGHERRQTLTLIADLAQEVQRSLAFQQQRQQHRQPQVLSSLHQHHFHQYHNSNNHHHHHHGLQPVGVTTRNHRQTPFIPYSHSQGGYYPSNTYYGHKATHHSSYSNLNTNLMHAY</sequence>
<dbReference type="GO" id="GO:0048255">
    <property type="term" value="P:mRNA stabilization"/>
    <property type="evidence" value="ECO:0007669"/>
    <property type="project" value="TreeGrafter"/>
</dbReference>
<keyword evidence="3" id="KW-0808">Transferase</keyword>
<name>A0A8B7XLY5_ACAPL</name>
<protein>
    <recommendedName>
        <fullName evidence="2">polynucleotide adenylyltransferase</fullName>
        <ecNumber evidence="2">2.7.7.19</ecNumber>
    </recommendedName>
</protein>
<evidence type="ECO:0000313" key="5">
    <source>
        <dbReference type="Proteomes" id="UP000694845"/>
    </source>
</evidence>
<proteinExistence type="inferred from homology"/>
<dbReference type="PANTHER" id="PTHR12974:SF36">
    <property type="entry name" value="POLYNUCLEOTIDE ADENYLYLTRANSFERASE"/>
    <property type="match status" value="1"/>
</dbReference>
<reference evidence="6 7" key="1">
    <citation type="submission" date="2025-04" db="UniProtKB">
        <authorList>
            <consortium name="RefSeq"/>
        </authorList>
    </citation>
    <scope>IDENTIFICATION</scope>
</reference>
<organism evidence="5 6">
    <name type="scientific">Acanthaster planci</name>
    <name type="common">Crown-of-thorns starfish</name>
    <dbReference type="NCBI Taxonomy" id="133434"/>
    <lineage>
        <taxon>Eukaryota</taxon>
        <taxon>Metazoa</taxon>
        <taxon>Echinodermata</taxon>
        <taxon>Eleutherozoa</taxon>
        <taxon>Asterozoa</taxon>
        <taxon>Asteroidea</taxon>
        <taxon>Valvatacea</taxon>
        <taxon>Valvatida</taxon>
        <taxon>Acanthasteridae</taxon>
        <taxon>Acanthaster</taxon>
    </lineage>
</organism>
<dbReference type="OrthoDB" id="10065073at2759"/>
<gene>
    <name evidence="6 7" type="primary">LOC110974471</name>
</gene>
<comment type="similarity">
    <text evidence="1">Belongs to the TENT family.</text>
</comment>
<dbReference type="InterPro" id="IPR012937">
    <property type="entry name" value="TET5"/>
</dbReference>
<dbReference type="AlphaFoldDB" id="A0A8B7XLY5"/>
<evidence type="ECO:0000256" key="1">
    <source>
        <dbReference type="ARBA" id="ARBA00007631"/>
    </source>
</evidence>
<dbReference type="RefSeq" id="XP_022081825.1">
    <property type="nucleotide sequence ID" value="XM_022226133.1"/>
</dbReference>
<evidence type="ECO:0000313" key="7">
    <source>
        <dbReference type="RefSeq" id="XP_022081825.1"/>
    </source>
</evidence>
<dbReference type="SMART" id="SM01153">
    <property type="entry name" value="DUF1693"/>
    <property type="match status" value="1"/>
</dbReference>